<feature type="signal peptide" evidence="2">
    <location>
        <begin position="1"/>
        <end position="23"/>
    </location>
</feature>
<feature type="chain" id="PRO_5040478110" evidence="2">
    <location>
        <begin position="24"/>
        <end position="319"/>
    </location>
</feature>
<evidence type="ECO:0000256" key="1">
    <source>
        <dbReference type="SAM" id="MobiDB-lite"/>
    </source>
</evidence>
<feature type="compositionally biased region" description="Polar residues" evidence="1">
    <location>
        <begin position="273"/>
        <end position="283"/>
    </location>
</feature>
<evidence type="ECO:0000313" key="4">
    <source>
        <dbReference type="Proteomes" id="UP000754883"/>
    </source>
</evidence>
<sequence length="319" mass="32806">MVSSKQFSILSVFLAAFAQSALGAPLPSGDVALRSEADGDLALRLAIRDLLEDVSLDDRDLESQLSELMARDPTRPKPKRKGATVVGVSGGSSQPATSITGGPIVAEPRPIDASAFDKKGKGSKKSSKSKRAPTDRPKPKRKGATVVGVSGGSSQPATSITGGPIVAEPRPIDASAFDKKKSGNKGSKKSKRAPTDRPKPKRKGATVVGVSGGSSQPATSITGGPIVAEPRPIDASAFDKKKSNSKGSKKSKRAPTDRPKPKRKGATVIAVSGGSSQPATSITGGPIVAEPRPIDASAFDKGSKKSSSKGSKKSKRWLL</sequence>
<keyword evidence="2" id="KW-0732">Signal</keyword>
<evidence type="ECO:0000313" key="3">
    <source>
        <dbReference type="EMBL" id="CAG9994579.1"/>
    </source>
</evidence>
<feature type="compositionally biased region" description="Basic residues" evidence="1">
    <location>
        <begin position="121"/>
        <end position="131"/>
    </location>
</feature>
<organism evidence="3 4">
    <name type="scientific">Clonostachys byssicola</name>
    <dbReference type="NCBI Taxonomy" id="160290"/>
    <lineage>
        <taxon>Eukaryota</taxon>
        <taxon>Fungi</taxon>
        <taxon>Dikarya</taxon>
        <taxon>Ascomycota</taxon>
        <taxon>Pezizomycotina</taxon>
        <taxon>Sordariomycetes</taxon>
        <taxon>Hypocreomycetidae</taxon>
        <taxon>Hypocreales</taxon>
        <taxon>Bionectriaceae</taxon>
        <taxon>Clonostachys</taxon>
    </lineage>
</organism>
<accession>A0A9N9Y8D3</accession>
<feature type="compositionally biased region" description="Basic residues" evidence="1">
    <location>
        <begin position="182"/>
        <end position="192"/>
    </location>
</feature>
<reference evidence="3" key="1">
    <citation type="submission" date="2021-10" db="EMBL/GenBank/DDBJ databases">
        <authorList>
            <person name="Piombo E."/>
        </authorList>
    </citation>
    <scope>NUCLEOTIDE SEQUENCE</scope>
</reference>
<dbReference type="OrthoDB" id="5152680at2759"/>
<dbReference type="EMBL" id="CABFNO020001527">
    <property type="protein sequence ID" value="CAG9994579.1"/>
    <property type="molecule type" value="Genomic_DNA"/>
</dbReference>
<name>A0A9N9Y8D3_9HYPO</name>
<feature type="region of interest" description="Disordered" evidence="1">
    <location>
        <begin position="67"/>
        <end position="319"/>
    </location>
</feature>
<dbReference type="Proteomes" id="UP000754883">
    <property type="component" value="Unassembled WGS sequence"/>
</dbReference>
<comment type="caution">
    <text evidence="3">The sequence shown here is derived from an EMBL/GenBank/DDBJ whole genome shotgun (WGS) entry which is preliminary data.</text>
</comment>
<keyword evidence="4" id="KW-1185">Reference proteome</keyword>
<dbReference type="AlphaFoldDB" id="A0A9N9Y8D3"/>
<feature type="compositionally biased region" description="Basic residues" evidence="1">
    <location>
        <begin position="243"/>
        <end position="253"/>
    </location>
</feature>
<proteinExistence type="predicted"/>
<gene>
    <name evidence="3" type="ORF">CBYS24578_00013508</name>
</gene>
<evidence type="ECO:0000256" key="2">
    <source>
        <dbReference type="SAM" id="SignalP"/>
    </source>
</evidence>
<feature type="compositionally biased region" description="Basic residues" evidence="1">
    <location>
        <begin position="304"/>
        <end position="319"/>
    </location>
</feature>
<protein>
    <submittedName>
        <fullName evidence="3">Uncharacterized protein</fullName>
    </submittedName>
</protein>